<reference evidence="2 3" key="1">
    <citation type="submission" date="2023-06" db="EMBL/GenBank/DDBJ databases">
        <title>Rock-solubilizing bacteria, Microbacterium invictum, promotes re-establishment of vegetation in rocky wasteland by accelerating rock bio-weathering and reshaping soil bacterial community.</title>
        <authorList>
            <person name="Liu C."/>
        </authorList>
    </citation>
    <scope>NUCLEOTIDE SEQUENCE [LARGE SCALE GENOMIC DNA]</scope>
    <source>
        <strain evidence="2 3">X-18</strain>
    </source>
</reference>
<dbReference type="SUPFAM" id="SSF47413">
    <property type="entry name" value="lambda repressor-like DNA-binding domains"/>
    <property type="match status" value="1"/>
</dbReference>
<keyword evidence="3" id="KW-1185">Reference proteome</keyword>
<evidence type="ECO:0000313" key="2">
    <source>
        <dbReference type="EMBL" id="WQB70189.1"/>
    </source>
</evidence>
<feature type="domain" description="HTH cro/C1-type" evidence="1">
    <location>
        <begin position="33"/>
        <end position="84"/>
    </location>
</feature>
<evidence type="ECO:0000313" key="3">
    <source>
        <dbReference type="Proteomes" id="UP001324533"/>
    </source>
</evidence>
<dbReference type="PROSITE" id="PS50943">
    <property type="entry name" value="HTH_CROC1"/>
    <property type="match status" value="1"/>
</dbReference>
<dbReference type="CDD" id="cd00093">
    <property type="entry name" value="HTH_XRE"/>
    <property type="match status" value="1"/>
</dbReference>
<dbReference type="EMBL" id="CP139779">
    <property type="protein sequence ID" value="WQB70189.1"/>
    <property type="molecule type" value="Genomic_DNA"/>
</dbReference>
<gene>
    <name evidence="2" type="ORF">T9R20_16045</name>
</gene>
<dbReference type="Proteomes" id="UP001324533">
    <property type="component" value="Chromosome"/>
</dbReference>
<dbReference type="PANTHER" id="PTHR35010:SF2">
    <property type="entry name" value="BLL4672 PROTEIN"/>
    <property type="match status" value="1"/>
</dbReference>
<dbReference type="Gene3D" id="3.30.450.180">
    <property type="match status" value="1"/>
</dbReference>
<sequence length="285" mass="32158">MADVNRELADLLRRARAACDPQRVNLRDDGRVRRVKGLRREEVALLAGVSTDYYTRLEQGRLIVPSTQVIEAIGRALDLDRAERIHLRDLFSLSGSPRPRARTQAQRVRPGLHQLLDALDAQPALILGRSADVLAANAMARALFTDFARMPARERNYARWILLSEQARELFVDWEEQARNAVAALRLEAGRNPGDPDTRRLVGELSENSEEFRAWWTEHHVHQRTFGAKRLRHPVVGELTVQYETLTFPGDGDQALYVYTCEPGSASHEALILLASWTATPSRAV</sequence>
<dbReference type="PANTHER" id="PTHR35010">
    <property type="entry name" value="BLL4672 PROTEIN-RELATED"/>
    <property type="match status" value="1"/>
</dbReference>
<dbReference type="Pfam" id="PF17765">
    <property type="entry name" value="MLTR_LBD"/>
    <property type="match status" value="1"/>
</dbReference>
<name>A0ABZ0VAM2_9MICO</name>
<dbReference type="Pfam" id="PF13560">
    <property type="entry name" value="HTH_31"/>
    <property type="match status" value="1"/>
</dbReference>
<dbReference type="InterPro" id="IPR041413">
    <property type="entry name" value="MLTR_LBD"/>
</dbReference>
<dbReference type="InterPro" id="IPR010982">
    <property type="entry name" value="Lambda_DNA-bd_dom_sf"/>
</dbReference>
<organism evidence="2 3">
    <name type="scientific">Microbacterium invictum</name>
    <dbReference type="NCBI Taxonomy" id="515415"/>
    <lineage>
        <taxon>Bacteria</taxon>
        <taxon>Bacillati</taxon>
        <taxon>Actinomycetota</taxon>
        <taxon>Actinomycetes</taxon>
        <taxon>Micrococcales</taxon>
        <taxon>Microbacteriaceae</taxon>
        <taxon>Microbacterium</taxon>
    </lineage>
</organism>
<protein>
    <submittedName>
        <fullName evidence="2">Helix-turn-helix transcriptional regulator</fullName>
    </submittedName>
</protein>
<accession>A0ABZ0VAM2</accession>
<evidence type="ECO:0000259" key="1">
    <source>
        <dbReference type="PROSITE" id="PS50943"/>
    </source>
</evidence>
<proteinExistence type="predicted"/>
<dbReference type="Gene3D" id="1.10.260.40">
    <property type="entry name" value="lambda repressor-like DNA-binding domains"/>
    <property type="match status" value="1"/>
</dbReference>
<dbReference type="RefSeq" id="WP_322410339.1">
    <property type="nucleotide sequence ID" value="NZ_CP139779.1"/>
</dbReference>
<dbReference type="InterPro" id="IPR001387">
    <property type="entry name" value="Cro/C1-type_HTH"/>
</dbReference>
<dbReference type="SMART" id="SM00530">
    <property type="entry name" value="HTH_XRE"/>
    <property type="match status" value="1"/>
</dbReference>